<feature type="binding site" evidence="9 11">
    <location>
        <position position="57"/>
    </location>
    <ligand>
        <name>substrate</name>
    </ligand>
</feature>
<dbReference type="SUPFAM" id="SSF50692">
    <property type="entry name" value="ADC-like"/>
    <property type="match status" value="1"/>
</dbReference>
<evidence type="ECO:0000256" key="4">
    <source>
        <dbReference type="ARBA" id="ARBA00022813"/>
    </source>
</evidence>
<keyword evidence="6 9" id="KW-0456">Lyase</keyword>
<comment type="subunit">
    <text evidence="9">Heterooctamer of four alpha and four beta subunits.</text>
</comment>
<dbReference type="Gene3D" id="2.40.40.20">
    <property type="match status" value="1"/>
</dbReference>
<evidence type="ECO:0000256" key="14">
    <source>
        <dbReference type="SAM" id="MobiDB-lite"/>
    </source>
</evidence>
<comment type="PTM">
    <text evidence="9 12">Is synthesized initially as an inactive proenzyme, which is activated by self-cleavage at a specific serine bond to produce a beta-subunit with a hydroxyl group at its C-terminus and an alpha-subunit with a pyruvoyl group at its N-terminus.</text>
</comment>
<name>A0A5D3YJ13_9BACT</name>
<feature type="modified residue" description="Pyruvic acid (Ser)" evidence="9 12">
    <location>
        <position position="25"/>
    </location>
</feature>
<evidence type="ECO:0000256" key="9">
    <source>
        <dbReference type="HAMAP-Rule" id="MF_00446"/>
    </source>
</evidence>
<keyword evidence="3 9" id="KW-0210">Decarboxylase</keyword>
<dbReference type="InterPro" id="IPR009010">
    <property type="entry name" value="Asp_de-COase-like_dom_sf"/>
</dbReference>
<dbReference type="NCBIfam" id="TIGR00223">
    <property type="entry name" value="panD"/>
    <property type="match status" value="1"/>
</dbReference>
<keyword evidence="16" id="KW-1185">Reference proteome</keyword>
<evidence type="ECO:0000313" key="16">
    <source>
        <dbReference type="Proteomes" id="UP000324595"/>
    </source>
</evidence>
<dbReference type="InterPro" id="IPR003190">
    <property type="entry name" value="Asp_decarbox"/>
</dbReference>
<dbReference type="OrthoDB" id="9803983at2"/>
<keyword evidence="5 9" id="KW-0865">Zymogen</keyword>
<sequence length="143" mass="15917">MKLTMFKSKLHQMKVTEANLHYEGSITIDQQLLDEAEILPYEKVQIVNITNGARLETYTIPGEAGSRVCCLNGAAARKTEVGDRIIIISYAEMSPEDAEAHKPKVVIVDENNDPKTIVDETTHGDQYDLNNGTLSNQKLDQDV</sequence>
<dbReference type="GO" id="GO:0005829">
    <property type="term" value="C:cytosol"/>
    <property type="evidence" value="ECO:0007669"/>
    <property type="project" value="TreeGrafter"/>
</dbReference>
<dbReference type="AlphaFoldDB" id="A0A5D3YJ13"/>
<keyword evidence="2 9" id="KW-0566">Pantothenate biosynthesis</keyword>
<comment type="caution">
    <text evidence="15">The sequence shown here is derived from an EMBL/GenBank/DDBJ whole genome shotgun (WGS) entry which is preliminary data.</text>
</comment>
<comment type="pathway">
    <text evidence="9">Cofactor biosynthesis; (R)-pantothenate biosynthesis; beta-alanine from L-aspartate: step 1/1.</text>
</comment>
<proteinExistence type="inferred from homology"/>
<dbReference type="RefSeq" id="WP_148898497.1">
    <property type="nucleotide sequence ID" value="NZ_VNHY01000002.1"/>
</dbReference>
<feature type="region of interest" description="Disordered" evidence="14">
    <location>
        <begin position="111"/>
        <end position="143"/>
    </location>
</feature>
<feature type="active site" description="Schiff-base intermediate with substrate; via pyruvic acid" evidence="9 10">
    <location>
        <position position="25"/>
    </location>
</feature>
<evidence type="ECO:0000256" key="6">
    <source>
        <dbReference type="ARBA" id="ARBA00023239"/>
    </source>
</evidence>
<keyword evidence="7 9" id="KW-0704">Schiff base</keyword>
<comment type="catalytic activity">
    <reaction evidence="9">
        <text>L-aspartate + H(+) = beta-alanine + CO2</text>
        <dbReference type="Rhea" id="RHEA:19497"/>
        <dbReference type="ChEBI" id="CHEBI:15378"/>
        <dbReference type="ChEBI" id="CHEBI:16526"/>
        <dbReference type="ChEBI" id="CHEBI:29991"/>
        <dbReference type="ChEBI" id="CHEBI:57966"/>
        <dbReference type="EC" id="4.1.1.11"/>
    </reaction>
</comment>
<evidence type="ECO:0000256" key="7">
    <source>
        <dbReference type="ARBA" id="ARBA00023270"/>
    </source>
</evidence>
<dbReference type="PANTHER" id="PTHR21012:SF0">
    <property type="entry name" value="ASPARTATE 1-DECARBOXYLASE"/>
    <property type="match status" value="1"/>
</dbReference>
<comment type="cofactor">
    <cofactor evidence="9 10">
        <name>pyruvate</name>
        <dbReference type="ChEBI" id="CHEBI:15361"/>
    </cofactor>
    <text evidence="9 10">Binds 1 pyruvoyl group covalently per subunit.</text>
</comment>
<dbReference type="GO" id="GO:0004068">
    <property type="term" value="F:aspartate 1-decarboxylase activity"/>
    <property type="evidence" value="ECO:0007669"/>
    <property type="project" value="UniProtKB-UniRule"/>
</dbReference>
<feature type="binding site" evidence="9 11">
    <location>
        <begin position="73"/>
        <end position="75"/>
    </location>
    <ligand>
        <name>substrate</name>
    </ligand>
</feature>
<evidence type="ECO:0000256" key="3">
    <source>
        <dbReference type="ARBA" id="ARBA00022793"/>
    </source>
</evidence>
<comment type="subcellular location">
    <subcellularLocation>
        <location evidence="9">Cytoplasm</location>
    </subcellularLocation>
</comment>
<dbReference type="GO" id="GO:0006523">
    <property type="term" value="P:alanine biosynthetic process"/>
    <property type="evidence" value="ECO:0007669"/>
    <property type="project" value="InterPro"/>
</dbReference>
<evidence type="ECO:0000256" key="8">
    <source>
        <dbReference type="ARBA" id="ARBA00023317"/>
    </source>
</evidence>
<feature type="compositionally biased region" description="Polar residues" evidence="14">
    <location>
        <begin position="128"/>
        <end position="143"/>
    </location>
</feature>
<keyword evidence="1 9" id="KW-0963">Cytoplasm</keyword>
<dbReference type="HAMAP" id="MF_00446">
    <property type="entry name" value="PanD"/>
    <property type="match status" value="1"/>
</dbReference>
<evidence type="ECO:0000313" key="15">
    <source>
        <dbReference type="EMBL" id="TYP93430.1"/>
    </source>
</evidence>
<keyword evidence="4 9" id="KW-0068">Autocatalytic cleavage</keyword>
<reference evidence="15 16" key="1">
    <citation type="submission" date="2019-07" db="EMBL/GenBank/DDBJ databases">
        <title>Genomic Encyclopedia of Archaeal and Bacterial Type Strains, Phase II (KMG-II): from individual species to whole genera.</title>
        <authorList>
            <person name="Goeker M."/>
        </authorList>
    </citation>
    <scope>NUCLEOTIDE SEQUENCE [LARGE SCALE GENOMIC DNA]</scope>
    <source>
        <strain evidence="15 16">DSM 21935</strain>
    </source>
</reference>
<dbReference type="EMBL" id="VNHY01000002">
    <property type="protein sequence ID" value="TYP93430.1"/>
    <property type="molecule type" value="Genomic_DNA"/>
</dbReference>
<dbReference type="Pfam" id="PF02261">
    <property type="entry name" value="Asp_decarbox"/>
    <property type="match status" value="1"/>
</dbReference>
<keyword evidence="8 9" id="KW-0670">Pyruvate</keyword>
<evidence type="ECO:0000256" key="12">
    <source>
        <dbReference type="PIRSR" id="PIRSR006246-3"/>
    </source>
</evidence>
<comment type="similarity">
    <text evidence="9">Belongs to the PanD family.</text>
</comment>
<dbReference type="PANTHER" id="PTHR21012">
    <property type="entry name" value="ASPARTATE 1-DECARBOXYLASE"/>
    <property type="match status" value="1"/>
</dbReference>
<dbReference type="UniPathway" id="UPA00028">
    <property type="reaction ID" value="UER00002"/>
</dbReference>
<organism evidence="15 16">
    <name type="scientific">Fodinibius salinus</name>
    <dbReference type="NCBI Taxonomy" id="860790"/>
    <lineage>
        <taxon>Bacteria</taxon>
        <taxon>Pseudomonadati</taxon>
        <taxon>Balneolota</taxon>
        <taxon>Balneolia</taxon>
        <taxon>Balneolales</taxon>
        <taxon>Balneolaceae</taxon>
        <taxon>Fodinibius</taxon>
    </lineage>
</organism>
<evidence type="ECO:0000256" key="2">
    <source>
        <dbReference type="ARBA" id="ARBA00022655"/>
    </source>
</evidence>
<feature type="compositionally biased region" description="Basic and acidic residues" evidence="14">
    <location>
        <begin position="112"/>
        <end position="126"/>
    </location>
</feature>
<gene>
    <name evidence="9" type="primary">panD</name>
    <name evidence="15" type="ORF">LX73_1134</name>
</gene>
<dbReference type="CDD" id="cd06919">
    <property type="entry name" value="Asp_decarbox"/>
    <property type="match status" value="1"/>
</dbReference>
<evidence type="ECO:0000256" key="10">
    <source>
        <dbReference type="PIRSR" id="PIRSR006246-1"/>
    </source>
</evidence>
<dbReference type="EC" id="4.1.1.11" evidence="9"/>
<dbReference type="Proteomes" id="UP000324595">
    <property type="component" value="Unassembled WGS sequence"/>
</dbReference>
<evidence type="ECO:0000256" key="11">
    <source>
        <dbReference type="PIRSR" id="PIRSR006246-2"/>
    </source>
</evidence>
<comment type="function">
    <text evidence="9">Catalyzes the pyruvoyl-dependent decarboxylation of aspartate to produce beta-alanine.</text>
</comment>
<evidence type="ECO:0000256" key="1">
    <source>
        <dbReference type="ARBA" id="ARBA00022490"/>
    </source>
</evidence>
<dbReference type="GO" id="GO:0015940">
    <property type="term" value="P:pantothenate biosynthetic process"/>
    <property type="evidence" value="ECO:0007669"/>
    <property type="project" value="UniProtKB-UniRule"/>
</dbReference>
<feature type="chain" id="PRO_5023365187" description="Aspartate 1-decarboxylase beta chain" evidence="9 13">
    <location>
        <begin position="1"/>
        <end position="24"/>
    </location>
</feature>
<feature type="chain" id="PRO_5023365186" description="Aspartate 1-decarboxylase alpha chain" evidence="9 13">
    <location>
        <begin position="25"/>
        <end position="143"/>
    </location>
</feature>
<protein>
    <recommendedName>
        <fullName evidence="9">Aspartate 1-decarboxylase</fullName>
        <ecNumber evidence="9">4.1.1.11</ecNumber>
    </recommendedName>
    <alternativeName>
        <fullName evidence="9">Aspartate alpha-decarboxylase</fullName>
    </alternativeName>
    <component>
        <recommendedName>
            <fullName evidence="9">Aspartate 1-decarboxylase beta chain</fullName>
        </recommendedName>
    </component>
    <component>
        <recommendedName>
            <fullName evidence="9">Aspartate 1-decarboxylase alpha chain</fullName>
        </recommendedName>
    </component>
</protein>
<dbReference type="PIRSF" id="PIRSF006246">
    <property type="entry name" value="Asp_decarbox"/>
    <property type="match status" value="1"/>
</dbReference>
<evidence type="ECO:0000256" key="5">
    <source>
        <dbReference type="ARBA" id="ARBA00023145"/>
    </source>
</evidence>
<accession>A0A5D3YJ13</accession>
<evidence type="ECO:0000256" key="13">
    <source>
        <dbReference type="PIRSR" id="PIRSR006246-5"/>
    </source>
</evidence>
<feature type="active site" description="Proton donor" evidence="9 10">
    <location>
        <position position="58"/>
    </location>
</feature>